<protein>
    <submittedName>
        <fullName evidence="2">Uncharacterized protein</fullName>
    </submittedName>
</protein>
<keyword evidence="1" id="KW-0812">Transmembrane</keyword>
<keyword evidence="1" id="KW-0472">Membrane</keyword>
<organism evidence="2 3">
    <name type="scientific">Candidatus Phytoplasma sacchari</name>
    <dbReference type="NCBI Taxonomy" id="2609813"/>
    <lineage>
        <taxon>Bacteria</taxon>
        <taxon>Bacillati</taxon>
        <taxon>Mycoplasmatota</taxon>
        <taxon>Mollicutes</taxon>
        <taxon>Acholeplasmatales</taxon>
        <taxon>Acholeplasmataceae</taxon>
        <taxon>Candidatus Phytoplasma</taxon>
        <taxon>16SrXI (Rice yellow dwarf group)</taxon>
    </lineage>
</organism>
<proteinExistence type="predicted"/>
<feature type="transmembrane region" description="Helical" evidence="1">
    <location>
        <begin position="12"/>
        <end position="32"/>
    </location>
</feature>
<evidence type="ECO:0000313" key="3">
    <source>
        <dbReference type="Proteomes" id="UP001210120"/>
    </source>
</evidence>
<gene>
    <name evidence="2" type="ORF">O7R10_02325</name>
</gene>
<sequence length="164" mass="19214">MILKNNIKLLNFLKYLFLIIIFAFITKNDYIFAMKSSKSNIKDNKEKETEDIISDDEEKQQFGEFQELLKSVKNLRNMSNDINTRRNSLSPFQPPQSQFIPFLPQDFEFSLPKKNFDNQQNSSIHSLTVGSSNFKRKLPILEGESTKKVKFSDSCNEKFNQNKK</sequence>
<evidence type="ECO:0000313" key="2">
    <source>
        <dbReference type="EMBL" id="WBL31414.1"/>
    </source>
</evidence>
<accession>A0ABY7M111</accession>
<name>A0ABY7M111_9MOLU</name>
<dbReference type="Proteomes" id="UP001210120">
    <property type="component" value="Chromosome"/>
</dbReference>
<keyword evidence="1" id="KW-1133">Transmembrane helix</keyword>
<evidence type="ECO:0000256" key="1">
    <source>
        <dbReference type="SAM" id="Phobius"/>
    </source>
</evidence>
<keyword evidence="3" id="KW-1185">Reference proteome</keyword>
<reference evidence="2" key="1">
    <citation type="submission" date="2022-12" db="EMBL/GenBank/DDBJ databases">
        <title>Genomic Characterization of Candidatus Phytoplasma sacchari in China.</title>
        <authorList>
            <person name="Zhang R.-Y."/>
        </authorList>
    </citation>
    <scope>NUCLEOTIDE SEQUENCE [LARGE SCALE GENOMIC DNA]</scope>
    <source>
        <strain evidence="2">SCWL1</strain>
    </source>
</reference>
<dbReference type="EMBL" id="CP115156">
    <property type="protein sequence ID" value="WBL31414.1"/>
    <property type="molecule type" value="Genomic_DNA"/>
</dbReference>